<feature type="chain" id="PRO_5044227780" evidence="1">
    <location>
        <begin position="23"/>
        <end position="221"/>
    </location>
</feature>
<evidence type="ECO:0000256" key="1">
    <source>
        <dbReference type="SAM" id="SignalP"/>
    </source>
</evidence>
<gene>
    <name evidence="2" type="ORF">O9K51_04958</name>
</gene>
<reference evidence="2" key="1">
    <citation type="submission" date="2023-01" db="EMBL/GenBank/DDBJ databases">
        <title>The growth and conidiation of Purpureocillium lavendulum are regulated by nitrogen source and histone H3K14 acetylation.</title>
        <authorList>
            <person name="Tang P."/>
            <person name="Han J."/>
            <person name="Zhang C."/>
            <person name="Tang P."/>
            <person name="Qi F."/>
            <person name="Zhang K."/>
            <person name="Liang L."/>
        </authorList>
    </citation>
    <scope>NUCLEOTIDE SEQUENCE</scope>
    <source>
        <strain evidence="2">YMF1.00683</strain>
    </source>
</reference>
<organism evidence="2 3">
    <name type="scientific">Purpureocillium lavendulum</name>
    <dbReference type="NCBI Taxonomy" id="1247861"/>
    <lineage>
        <taxon>Eukaryota</taxon>
        <taxon>Fungi</taxon>
        <taxon>Dikarya</taxon>
        <taxon>Ascomycota</taxon>
        <taxon>Pezizomycotina</taxon>
        <taxon>Sordariomycetes</taxon>
        <taxon>Hypocreomycetidae</taxon>
        <taxon>Hypocreales</taxon>
        <taxon>Ophiocordycipitaceae</taxon>
        <taxon>Purpureocillium</taxon>
    </lineage>
</organism>
<accession>A0AB34FRE6</accession>
<proteinExistence type="predicted"/>
<dbReference type="AlphaFoldDB" id="A0AB34FRE6"/>
<evidence type="ECO:0000313" key="2">
    <source>
        <dbReference type="EMBL" id="KAJ6441408.1"/>
    </source>
</evidence>
<dbReference type="Proteomes" id="UP001163105">
    <property type="component" value="Unassembled WGS sequence"/>
</dbReference>
<sequence length="221" mass="24639">MGSFNAIAILASGFYSVPSVLGAKDDRIVTWSDDSPRPIKGDCAFRESGMFCFFRYNGILNAKPCHAKCPCLVEDGKCTFTPGEKSSCPMKLSFAISILVAGDLCISGVMASPEPKKKGKKKEKNKAAEEDRKAYGTCNRKPDDQWCVPIFLGERDAYGTRKCLREALHCSRPERYCHIKWANGQYEKKDCSDRYPVADEKCTISGYDCDYIPGEEFARCT</sequence>
<comment type="caution">
    <text evidence="2">The sequence shown here is derived from an EMBL/GenBank/DDBJ whole genome shotgun (WGS) entry which is preliminary data.</text>
</comment>
<feature type="signal peptide" evidence="1">
    <location>
        <begin position="1"/>
        <end position="22"/>
    </location>
</feature>
<evidence type="ECO:0000313" key="3">
    <source>
        <dbReference type="Proteomes" id="UP001163105"/>
    </source>
</evidence>
<keyword evidence="1" id="KW-0732">Signal</keyword>
<dbReference type="EMBL" id="JAQHRD010000004">
    <property type="protein sequence ID" value="KAJ6441408.1"/>
    <property type="molecule type" value="Genomic_DNA"/>
</dbReference>
<keyword evidence="3" id="KW-1185">Reference proteome</keyword>
<name>A0AB34FRE6_9HYPO</name>
<protein>
    <submittedName>
        <fullName evidence="2">Uncharacterized protein</fullName>
    </submittedName>
</protein>